<dbReference type="AlphaFoldDB" id="A0A2H9VUC8"/>
<accession>A0A2H9VUC8</accession>
<organism evidence="1 2">
    <name type="scientific">Mucilaginibacter auburnensis</name>
    <dbReference type="NCBI Taxonomy" id="1457233"/>
    <lineage>
        <taxon>Bacteria</taxon>
        <taxon>Pseudomonadati</taxon>
        <taxon>Bacteroidota</taxon>
        <taxon>Sphingobacteriia</taxon>
        <taxon>Sphingobacteriales</taxon>
        <taxon>Sphingobacteriaceae</taxon>
        <taxon>Mucilaginibacter</taxon>
    </lineage>
</organism>
<dbReference type="EMBL" id="PGFJ01000001">
    <property type="protein sequence ID" value="PJJ84424.1"/>
    <property type="molecule type" value="Genomic_DNA"/>
</dbReference>
<sequence>MTNLLICAMCIFHTYACQSHNPENPQTLGGKNFRLDKLTFKENPTLLLGKNRFYKTSIKDNNDRIIAFNCVISKKENAAIKVSLGDIDVSKYKCDFKVSTNNKLIGVSVFFTSPKDQKDMILKNINALYKDYQISINQANTSPSVYHWEAPDKIIHFTYAAFEGDYVYQISIINSKVNCSNFPLEKVFVGEDICLKEYTRKR</sequence>
<evidence type="ECO:0000313" key="2">
    <source>
        <dbReference type="Proteomes" id="UP000242687"/>
    </source>
</evidence>
<comment type="caution">
    <text evidence="1">The sequence shown here is derived from an EMBL/GenBank/DDBJ whole genome shotgun (WGS) entry which is preliminary data.</text>
</comment>
<keyword evidence="2" id="KW-1185">Reference proteome</keyword>
<protein>
    <submittedName>
        <fullName evidence="1">Uncharacterized protein</fullName>
    </submittedName>
</protein>
<evidence type="ECO:0000313" key="1">
    <source>
        <dbReference type="EMBL" id="PJJ84424.1"/>
    </source>
</evidence>
<dbReference type="RefSeq" id="WP_157799089.1">
    <property type="nucleotide sequence ID" value="NZ_PGFJ01000001.1"/>
</dbReference>
<dbReference type="OrthoDB" id="1248521at2"/>
<reference evidence="1 2" key="1">
    <citation type="submission" date="2017-11" db="EMBL/GenBank/DDBJ databases">
        <title>Genomic Encyclopedia of Archaeal and Bacterial Type Strains, Phase II (KMG-II): From Individual Species to Whole Genera.</title>
        <authorList>
            <person name="Goeker M."/>
        </authorList>
    </citation>
    <scope>NUCLEOTIDE SEQUENCE [LARGE SCALE GENOMIC DNA]</scope>
    <source>
        <strain evidence="1 2">DSM 28175</strain>
    </source>
</reference>
<gene>
    <name evidence="1" type="ORF">CLV57_1436</name>
</gene>
<name>A0A2H9VUC8_9SPHI</name>
<proteinExistence type="predicted"/>
<dbReference type="Proteomes" id="UP000242687">
    <property type="component" value="Unassembled WGS sequence"/>
</dbReference>